<name>A0A653DHH2_CALMS</name>
<evidence type="ECO:0000313" key="2">
    <source>
        <dbReference type="Proteomes" id="UP000410492"/>
    </source>
</evidence>
<accession>A0A653DHH2</accession>
<organism evidence="1 2">
    <name type="scientific">Callosobruchus maculatus</name>
    <name type="common">Southern cowpea weevil</name>
    <name type="synonym">Pulse bruchid</name>
    <dbReference type="NCBI Taxonomy" id="64391"/>
    <lineage>
        <taxon>Eukaryota</taxon>
        <taxon>Metazoa</taxon>
        <taxon>Ecdysozoa</taxon>
        <taxon>Arthropoda</taxon>
        <taxon>Hexapoda</taxon>
        <taxon>Insecta</taxon>
        <taxon>Pterygota</taxon>
        <taxon>Neoptera</taxon>
        <taxon>Endopterygota</taxon>
        <taxon>Coleoptera</taxon>
        <taxon>Polyphaga</taxon>
        <taxon>Cucujiformia</taxon>
        <taxon>Chrysomeloidea</taxon>
        <taxon>Chrysomelidae</taxon>
        <taxon>Bruchinae</taxon>
        <taxon>Bruchini</taxon>
        <taxon>Callosobruchus</taxon>
    </lineage>
</organism>
<dbReference type="AlphaFoldDB" id="A0A653DHH2"/>
<dbReference type="OrthoDB" id="10363414at2759"/>
<feature type="non-terminal residue" evidence="1">
    <location>
        <position position="156"/>
    </location>
</feature>
<sequence length="156" mass="17603">MQCRRKRSSFGAKEVYAASLHCYSCVNCTGIDEDITDIVDCESGEVVVGGKTRETKQEHNGTASSMNFTVINLHEPGRTDEVDEVSEYYCVKIVSAEKDVSRTCWVVSKNNKDPCIDYVKFVTEVRSCVTCKTDLCNDVSKNNSCMWYFIILCYVI</sequence>
<gene>
    <name evidence="1" type="ORF">CALMAC_LOCUS17459</name>
</gene>
<dbReference type="Proteomes" id="UP000410492">
    <property type="component" value="Unassembled WGS sequence"/>
</dbReference>
<reference evidence="1 2" key="1">
    <citation type="submission" date="2019-01" db="EMBL/GenBank/DDBJ databases">
        <authorList>
            <person name="Sayadi A."/>
        </authorList>
    </citation>
    <scope>NUCLEOTIDE SEQUENCE [LARGE SCALE GENOMIC DNA]</scope>
</reference>
<keyword evidence="2" id="KW-1185">Reference proteome</keyword>
<proteinExistence type="predicted"/>
<evidence type="ECO:0000313" key="1">
    <source>
        <dbReference type="EMBL" id="VEN59454.1"/>
    </source>
</evidence>
<protein>
    <submittedName>
        <fullName evidence="1">Uncharacterized protein</fullName>
    </submittedName>
</protein>
<dbReference type="EMBL" id="CAACVG010012034">
    <property type="protein sequence ID" value="VEN59454.1"/>
    <property type="molecule type" value="Genomic_DNA"/>
</dbReference>